<keyword evidence="6 7" id="KW-0472">Membrane</keyword>
<keyword evidence="10" id="KW-1185">Reference proteome</keyword>
<keyword evidence="4 7" id="KW-0812">Transmembrane</keyword>
<comment type="caution">
    <text evidence="9">The sequence shown here is derived from an EMBL/GenBank/DDBJ whole genome shotgun (WGS) entry which is preliminary data.</text>
</comment>
<comment type="similarity">
    <text evidence="7">Belongs to the binding-protein-dependent transport system permease family.</text>
</comment>
<dbReference type="PANTHER" id="PTHR43163">
    <property type="entry name" value="DIPEPTIDE TRANSPORT SYSTEM PERMEASE PROTEIN DPPB-RELATED"/>
    <property type="match status" value="1"/>
</dbReference>
<evidence type="ECO:0000256" key="4">
    <source>
        <dbReference type="ARBA" id="ARBA00022692"/>
    </source>
</evidence>
<keyword evidence="2 7" id="KW-0813">Transport</keyword>
<evidence type="ECO:0000256" key="3">
    <source>
        <dbReference type="ARBA" id="ARBA00022475"/>
    </source>
</evidence>
<dbReference type="Proteomes" id="UP000780875">
    <property type="component" value="Unassembled WGS sequence"/>
</dbReference>
<feature type="transmembrane region" description="Helical" evidence="7">
    <location>
        <begin position="256"/>
        <end position="278"/>
    </location>
</feature>
<dbReference type="InterPro" id="IPR045621">
    <property type="entry name" value="BPD_transp_1_N"/>
</dbReference>
<reference evidence="9 10" key="1">
    <citation type="submission" date="2021-09" db="EMBL/GenBank/DDBJ databases">
        <title>Whole genome sequence of Nocardioides sp. GBK3QG-3.</title>
        <authorList>
            <person name="Tuo L."/>
        </authorList>
    </citation>
    <scope>NUCLEOTIDE SEQUENCE [LARGE SCALE GENOMIC DNA]</scope>
    <source>
        <strain evidence="9 10">GBK3QG-3</strain>
    </source>
</reference>
<feature type="transmembrane region" description="Helical" evidence="7">
    <location>
        <begin position="101"/>
        <end position="120"/>
    </location>
</feature>
<keyword evidence="3" id="KW-1003">Cell membrane</keyword>
<feature type="transmembrane region" description="Helical" evidence="7">
    <location>
        <begin position="12"/>
        <end position="31"/>
    </location>
</feature>
<dbReference type="InterPro" id="IPR035906">
    <property type="entry name" value="MetI-like_sf"/>
</dbReference>
<feature type="domain" description="ABC transmembrane type-1" evidence="8">
    <location>
        <begin position="95"/>
        <end position="317"/>
    </location>
</feature>
<dbReference type="RefSeq" id="WP_224123741.1">
    <property type="nucleotide sequence ID" value="NZ_JAIQZJ010000008.1"/>
</dbReference>
<dbReference type="CDD" id="cd06261">
    <property type="entry name" value="TM_PBP2"/>
    <property type="match status" value="1"/>
</dbReference>
<comment type="subcellular location">
    <subcellularLocation>
        <location evidence="1 7">Cell membrane</location>
        <topology evidence="1 7">Multi-pass membrane protein</topology>
    </subcellularLocation>
</comment>
<keyword evidence="5 7" id="KW-1133">Transmembrane helix</keyword>
<evidence type="ECO:0000256" key="5">
    <source>
        <dbReference type="ARBA" id="ARBA00022989"/>
    </source>
</evidence>
<proteinExistence type="inferred from homology"/>
<evidence type="ECO:0000256" key="2">
    <source>
        <dbReference type="ARBA" id="ARBA00022448"/>
    </source>
</evidence>
<evidence type="ECO:0000259" key="8">
    <source>
        <dbReference type="PROSITE" id="PS50928"/>
    </source>
</evidence>
<evidence type="ECO:0000256" key="7">
    <source>
        <dbReference type="RuleBase" id="RU363032"/>
    </source>
</evidence>
<dbReference type="PROSITE" id="PS50928">
    <property type="entry name" value="ABC_TM1"/>
    <property type="match status" value="1"/>
</dbReference>
<accession>A0ABS7UF98</accession>
<name>A0ABS7UF98_9ACTN</name>
<feature type="transmembrane region" description="Helical" evidence="7">
    <location>
        <begin position="132"/>
        <end position="155"/>
    </location>
</feature>
<dbReference type="Pfam" id="PF19300">
    <property type="entry name" value="BPD_transp_1_N"/>
    <property type="match status" value="1"/>
</dbReference>
<evidence type="ECO:0000313" key="10">
    <source>
        <dbReference type="Proteomes" id="UP000780875"/>
    </source>
</evidence>
<evidence type="ECO:0000256" key="6">
    <source>
        <dbReference type="ARBA" id="ARBA00023136"/>
    </source>
</evidence>
<feature type="transmembrane region" description="Helical" evidence="7">
    <location>
        <begin position="298"/>
        <end position="324"/>
    </location>
</feature>
<evidence type="ECO:0000256" key="1">
    <source>
        <dbReference type="ARBA" id="ARBA00004651"/>
    </source>
</evidence>
<dbReference type="Pfam" id="PF00528">
    <property type="entry name" value="BPD_transp_1"/>
    <property type="match status" value="1"/>
</dbReference>
<gene>
    <name evidence="9" type="ORF">K8U61_14445</name>
</gene>
<dbReference type="Gene3D" id="1.10.3720.10">
    <property type="entry name" value="MetI-like"/>
    <property type="match status" value="1"/>
</dbReference>
<evidence type="ECO:0000313" key="9">
    <source>
        <dbReference type="EMBL" id="MBZ5739371.1"/>
    </source>
</evidence>
<organism evidence="9 10">
    <name type="scientific">Nocardioides mangrovi</name>
    <dbReference type="NCBI Taxonomy" id="2874580"/>
    <lineage>
        <taxon>Bacteria</taxon>
        <taxon>Bacillati</taxon>
        <taxon>Actinomycetota</taxon>
        <taxon>Actinomycetes</taxon>
        <taxon>Propionibacteriales</taxon>
        <taxon>Nocardioidaceae</taxon>
        <taxon>Nocardioides</taxon>
    </lineage>
</organism>
<sequence>MLRFAVRRLGSLVLVLLCLSILVFVLSRYGGGDPVRSYLGNNASASAVAAMREKLGLDDPMPVQFWDYVSRLLHGDLGMSLSTRRPVRAELADRLPATLELAIATLLFSVVIGVVLARVYALPGCFGGIVRFTLLGAASAPAFLVATAGVLIFFVQLGWLPVSGRTSYGPSEGLSGIYVLDGLLTGNLAYSWDALQHLLLPAFAASLGPGVALARVLADGLSTSIGSAYARTARSLGESERSVLRRHGLRNAASPALSMLGVQFGMMLSSLVVVEQIFSWNGLGQYLVMAIDRADTNAVATISLLLGAFYVVINALVDIALAAIDPRVRLS</sequence>
<dbReference type="SUPFAM" id="SSF161098">
    <property type="entry name" value="MetI-like"/>
    <property type="match status" value="1"/>
</dbReference>
<protein>
    <submittedName>
        <fullName evidence="9">ABC transporter permease</fullName>
    </submittedName>
</protein>
<dbReference type="PANTHER" id="PTHR43163:SF6">
    <property type="entry name" value="DIPEPTIDE TRANSPORT SYSTEM PERMEASE PROTEIN DPPB-RELATED"/>
    <property type="match status" value="1"/>
</dbReference>
<dbReference type="EMBL" id="JAIQZJ010000008">
    <property type="protein sequence ID" value="MBZ5739371.1"/>
    <property type="molecule type" value="Genomic_DNA"/>
</dbReference>
<dbReference type="InterPro" id="IPR000515">
    <property type="entry name" value="MetI-like"/>
</dbReference>